<evidence type="ECO:0000313" key="19">
    <source>
        <dbReference type="Proteomes" id="UP001630127"/>
    </source>
</evidence>
<evidence type="ECO:0000256" key="10">
    <source>
        <dbReference type="ARBA" id="ARBA00022786"/>
    </source>
</evidence>
<dbReference type="AlphaFoldDB" id="A0ABD3AZP5"/>
<evidence type="ECO:0000256" key="11">
    <source>
        <dbReference type="ARBA" id="ARBA00022833"/>
    </source>
</evidence>
<evidence type="ECO:0000256" key="12">
    <source>
        <dbReference type="ARBA" id="ARBA00022989"/>
    </source>
</evidence>
<evidence type="ECO:0000256" key="6">
    <source>
        <dbReference type="ARBA" id="ARBA00022692"/>
    </source>
</evidence>
<dbReference type="InterPro" id="IPR013083">
    <property type="entry name" value="Znf_RING/FYVE/PHD"/>
</dbReference>
<evidence type="ECO:0000256" key="15">
    <source>
        <dbReference type="PROSITE-ProRule" id="PRU00175"/>
    </source>
</evidence>
<comment type="catalytic activity">
    <reaction evidence="1">
        <text>S-ubiquitinyl-[E2 ubiquitin-conjugating enzyme]-L-cysteine + [acceptor protein]-L-lysine = [E2 ubiquitin-conjugating enzyme]-L-cysteine + N(6)-ubiquitinyl-[acceptor protein]-L-lysine.</text>
        <dbReference type="EC" id="2.3.2.27"/>
    </reaction>
</comment>
<dbReference type="Pfam" id="PF13947">
    <property type="entry name" value="GUB_WAK_bind"/>
    <property type="match status" value="1"/>
</dbReference>
<protein>
    <recommendedName>
        <fullName evidence="4">RING-type E3 ubiquitin transferase</fullName>
        <ecNumber evidence="4">2.3.2.27</ecNumber>
    </recommendedName>
</protein>
<dbReference type="EC" id="2.3.2.27" evidence="4"/>
<dbReference type="PROSITE" id="PS50089">
    <property type="entry name" value="ZF_RING_2"/>
    <property type="match status" value="1"/>
</dbReference>
<evidence type="ECO:0000256" key="1">
    <source>
        <dbReference type="ARBA" id="ARBA00000900"/>
    </source>
</evidence>
<proteinExistence type="inferred from homology"/>
<sequence length="343" mass="38171">MFHLPQDCGYPGFDTLRCNSQDLLFLGLPHSGDFLVRDIDYLSQQIQLYDPNDCLPGRLLTLNLSSSPFVGTYYKNYTFLGCSPGLDRSQFAVIDCLSNATMSVLATSSMAFVRAMNSCNAIATVPIPGSWSFQNIGNGFSSDLTNGDLFLSWKVPDCRICEATGRICRLASSSSLDSVCDIAPTYGRIRGRKFIRIIGFSAFLPFVILPALFIGILCCKCFLARQQIRLHQSNIVNASSSNNSRTSSTIIPQFDNNVKTGLDDSTIESCPKVILDENCSNIPRSNDLVCSICLDEYVPKQTLRFIPNCEHYFHVECIDNWLRINSTCPVCRTSPFNFVAEHF</sequence>
<dbReference type="InterPro" id="IPR001841">
    <property type="entry name" value="Znf_RING"/>
</dbReference>
<dbReference type="EMBL" id="JBJUIK010000001">
    <property type="protein sequence ID" value="KAL3536714.1"/>
    <property type="molecule type" value="Genomic_DNA"/>
</dbReference>
<dbReference type="SMART" id="SM00184">
    <property type="entry name" value="RING"/>
    <property type="match status" value="1"/>
</dbReference>
<dbReference type="CDD" id="cd16461">
    <property type="entry name" value="RING-H2_EL5-like"/>
    <property type="match status" value="1"/>
</dbReference>
<dbReference type="Gene3D" id="3.30.40.10">
    <property type="entry name" value="Zinc/RING finger domain, C3HC4 (zinc finger)"/>
    <property type="match status" value="1"/>
</dbReference>
<comment type="similarity">
    <text evidence="14">Belongs to the RING-type zinc finger family. ATL subfamily.</text>
</comment>
<dbReference type="PANTHER" id="PTHR46279:SF2">
    <property type="entry name" value="RING-H2 FINGER PROTEIN ATL21A-RELATED"/>
    <property type="match status" value="1"/>
</dbReference>
<comment type="caution">
    <text evidence="18">The sequence shown here is derived from an EMBL/GenBank/DDBJ whole genome shotgun (WGS) entry which is preliminary data.</text>
</comment>
<keyword evidence="13 16" id="KW-0472">Membrane</keyword>
<evidence type="ECO:0000256" key="9">
    <source>
        <dbReference type="ARBA" id="ARBA00022771"/>
    </source>
</evidence>
<evidence type="ECO:0000256" key="14">
    <source>
        <dbReference type="ARBA" id="ARBA00024209"/>
    </source>
</evidence>
<comment type="pathway">
    <text evidence="3">Protein modification; protein ubiquitination.</text>
</comment>
<dbReference type="SUPFAM" id="SSF57850">
    <property type="entry name" value="RING/U-box"/>
    <property type="match status" value="1"/>
</dbReference>
<dbReference type="Pfam" id="PF13639">
    <property type="entry name" value="zf-RING_2"/>
    <property type="match status" value="1"/>
</dbReference>
<keyword evidence="6 16" id="KW-0812">Transmembrane</keyword>
<organism evidence="18 19">
    <name type="scientific">Cinchona calisaya</name>
    <dbReference type="NCBI Taxonomy" id="153742"/>
    <lineage>
        <taxon>Eukaryota</taxon>
        <taxon>Viridiplantae</taxon>
        <taxon>Streptophyta</taxon>
        <taxon>Embryophyta</taxon>
        <taxon>Tracheophyta</taxon>
        <taxon>Spermatophyta</taxon>
        <taxon>Magnoliopsida</taxon>
        <taxon>eudicotyledons</taxon>
        <taxon>Gunneridae</taxon>
        <taxon>Pentapetalae</taxon>
        <taxon>asterids</taxon>
        <taxon>lamiids</taxon>
        <taxon>Gentianales</taxon>
        <taxon>Rubiaceae</taxon>
        <taxon>Cinchonoideae</taxon>
        <taxon>Cinchoneae</taxon>
        <taxon>Cinchona</taxon>
    </lineage>
</organism>
<dbReference type="Proteomes" id="UP001630127">
    <property type="component" value="Unassembled WGS sequence"/>
</dbReference>
<dbReference type="InterPro" id="IPR046948">
    <property type="entry name" value="ATL20-22-like"/>
</dbReference>
<feature type="domain" description="RING-type" evidence="17">
    <location>
        <begin position="290"/>
        <end position="332"/>
    </location>
</feature>
<accession>A0ABD3AZP5</accession>
<dbReference type="InterPro" id="IPR025287">
    <property type="entry name" value="WAK_GUB"/>
</dbReference>
<keyword evidence="19" id="KW-1185">Reference proteome</keyword>
<evidence type="ECO:0000256" key="2">
    <source>
        <dbReference type="ARBA" id="ARBA00004167"/>
    </source>
</evidence>
<name>A0ABD3AZP5_9GENT</name>
<reference evidence="18 19" key="1">
    <citation type="submission" date="2024-11" db="EMBL/GenBank/DDBJ databases">
        <title>A near-complete genome assembly of Cinchona calisaya.</title>
        <authorList>
            <person name="Lian D.C."/>
            <person name="Zhao X.W."/>
            <person name="Wei L."/>
        </authorList>
    </citation>
    <scope>NUCLEOTIDE SEQUENCE [LARGE SCALE GENOMIC DNA]</scope>
    <source>
        <tissue evidence="18">Nenye</tissue>
    </source>
</reference>
<keyword evidence="11" id="KW-0862">Zinc</keyword>
<evidence type="ECO:0000256" key="3">
    <source>
        <dbReference type="ARBA" id="ARBA00004906"/>
    </source>
</evidence>
<evidence type="ECO:0000313" key="18">
    <source>
        <dbReference type="EMBL" id="KAL3536714.1"/>
    </source>
</evidence>
<evidence type="ECO:0000256" key="16">
    <source>
        <dbReference type="SAM" id="Phobius"/>
    </source>
</evidence>
<dbReference type="GO" id="GO:0061630">
    <property type="term" value="F:ubiquitin protein ligase activity"/>
    <property type="evidence" value="ECO:0007669"/>
    <property type="project" value="UniProtKB-EC"/>
</dbReference>
<keyword evidence="8" id="KW-0732">Signal</keyword>
<keyword evidence="5" id="KW-0808">Transferase</keyword>
<comment type="subcellular location">
    <subcellularLocation>
        <location evidence="2">Membrane</location>
        <topology evidence="2">Single-pass membrane protein</topology>
    </subcellularLocation>
</comment>
<evidence type="ECO:0000256" key="4">
    <source>
        <dbReference type="ARBA" id="ARBA00012483"/>
    </source>
</evidence>
<feature type="transmembrane region" description="Helical" evidence="16">
    <location>
        <begin position="194"/>
        <end position="217"/>
    </location>
</feature>
<keyword evidence="10" id="KW-0833">Ubl conjugation pathway</keyword>
<evidence type="ECO:0000256" key="13">
    <source>
        <dbReference type="ARBA" id="ARBA00023136"/>
    </source>
</evidence>
<evidence type="ECO:0000256" key="8">
    <source>
        <dbReference type="ARBA" id="ARBA00022729"/>
    </source>
</evidence>
<keyword evidence="12 16" id="KW-1133">Transmembrane helix</keyword>
<gene>
    <name evidence="18" type="ORF">ACH5RR_000080</name>
</gene>
<dbReference type="GO" id="GO:0016020">
    <property type="term" value="C:membrane"/>
    <property type="evidence" value="ECO:0007669"/>
    <property type="project" value="UniProtKB-SubCell"/>
</dbReference>
<keyword evidence="7" id="KW-0479">Metal-binding</keyword>
<evidence type="ECO:0000256" key="7">
    <source>
        <dbReference type="ARBA" id="ARBA00022723"/>
    </source>
</evidence>
<dbReference type="GO" id="GO:0008270">
    <property type="term" value="F:zinc ion binding"/>
    <property type="evidence" value="ECO:0007669"/>
    <property type="project" value="UniProtKB-KW"/>
</dbReference>
<evidence type="ECO:0000259" key="17">
    <source>
        <dbReference type="PROSITE" id="PS50089"/>
    </source>
</evidence>
<dbReference type="PANTHER" id="PTHR46279">
    <property type="entry name" value="RING/U-BOX SUPERFAMILY PROTEIN"/>
    <property type="match status" value="1"/>
</dbReference>
<evidence type="ECO:0000256" key="5">
    <source>
        <dbReference type="ARBA" id="ARBA00022679"/>
    </source>
</evidence>
<keyword evidence="9 15" id="KW-0863">Zinc-finger</keyword>